<evidence type="ECO:0000259" key="8">
    <source>
        <dbReference type="PROSITE" id="PS50110"/>
    </source>
</evidence>
<evidence type="ECO:0000256" key="1">
    <source>
        <dbReference type="ARBA" id="ARBA00004123"/>
    </source>
</evidence>
<evidence type="ECO:0000256" key="7">
    <source>
        <dbReference type="SAM" id="MobiDB-lite"/>
    </source>
</evidence>
<dbReference type="InterPro" id="IPR001005">
    <property type="entry name" value="SANT/Myb"/>
</dbReference>
<dbReference type="OrthoDB" id="21225at2759"/>
<dbReference type="PROSITE" id="PS50110">
    <property type="entry name" value="RESPONSE_REGULATORY"/>
    <property type="match status" value="1"/>
</dbReference>
<dbReference type="AlphaFoldDB" id="A0A816HXG3"/>
<dbReference type="SUPFAM" id="SSF46689">
    <property type="entry name" value="Homeodomain-like"/>
    <property type="match status" value="1"/>
</dbReference>
<dbReference type="SUPFAM" id="SSF52172">
    <property type="entry name" value="CheY-like"/>
    <property type="match status" value="1"/>
</dbReference>
<dbReference type="Pfam" id="PF00072">
    <property type="entry name" value="Response_reg"/>
    <property type="match status" value="1"/>
</dbReference>
<feature type="domain" description="Response regulatory" evidence="8">
    <location>
        <begin position="17"/>
        <end position="139"/>
    </location>
</feature>
<dbReference type="GO" id="GO:0009736">
    <property type="term" value="P:cytokinin-activated signaling pathway"/>
    <property type="evidence" value="ECO:0007669"/>
    <property type="project" value="InterPro"/>
</dbReference>
<feature type="region of interest" description="Disordered" evidence="7">
    <location>
        <begin position="181"/>
        <end position="222"/>
    </location>
</feature>
<evidence type="ECO:0000256" key="2">
    <source>
        <dbReference type="ARBA" id="ARBA00023012"/>
    </source>
</evidence>
<name>A0A816HXG3_BRANA</name>
<keyword evidence="3" id="KW-0805">Transcription regulation</keyword>
<accession>A0A816HXG3</accession>
<evidence type="ECO:0000256" key="6">
    <source>
        <dbReference type="PROSITE-ProRule" id="PRU00169"/>
    </source>
</evidence>
<comment type="subcellular location">
    <subcellularLocation>
        <location evidence="1">Nucleus</location>
    </subcellularLocation>
</comment>
<keyword evidence="6" id="KW-0597">Phosphoprotein</keyword>
<dbReference type="Proteomes" id="UP001295469">
    <property type="component" value="Chromosome C03"/>
</dbReference>
<feature type="modified residue" description="4-aspartylphosphate" evidence="6">
    <location>
        <position position="76"/>
    </location>
</feature>
<proteinExistence type="predicted"/>
<evidence type="ECO:0000256" key="3">
    <source>
        <dbReference type="ARBA" id="ARBA00023015"/>
    </source>
</evidence>
<dbReference type="GO" id="GO:0005634">
    <property type="term" value="C:nucleus"/>
    <property type="evidence" value="ECO:0007669"/>
    <property type="project" value="UniProtKB-SubCell"/>
</dbReference>
<dbReference type="Pfam" id="PF00249">
    <property type="entry name" value="Myb_DNA-binding"/>
    <property type="match status" value="1"/>
</dbReference>
<dbReference type="PANTHER" id="PTHR43874:SF159">
    <property type="entry name" value="RESPONSE REGULATORY DOMAIN-CONTAINING PROTEIN"/>
    <property type="match status" value="1"/>
</dbReference>
<protein>
    <submittedName>
        <fullName evidence="9">(rape) hypothetical protein</fullName>
    </submittedName>
</protein>
<dbReference type="GO" id="GO:0000160">
    <property type="term" value="P:phosphorelay signal transduction system"/>
    <property type="evidence" value="ECO:0007669"/>
    <property type="project" value="UniProtKB-KW"/>
</dbReference>
<dbReference type="EMBL" id="HG994367">
    <property type="protein sequence ID" value="CAF1696614.1"/>
    <property type="molecule type" value="Genomic_DNA"/>
</dbReference>
<evidence type="ECO:0000313" key="9">
    <source>
        <dbReference type="EMBL" id="CAF1696614.1"/>
    </source>
</evidence>
<dbReference type="PANTHER" id="PTHR43874">
    <property type="entry name" value="TWO-COMPONENT RESPONSE REGULATOR"/>
    <property type="match status" value="1"/>
</dbReference>
<dbReference type="Gene3D" id="3.40.50.2300">
    <property type="match status" value="1"/>
</dbReference>
<feature type="compositionally biased region" description="Low complexity" evidence="7">
    <location>
        <begin position="191"/>
        <end position="202"/>
    </location>
</feature>
<evidence type="ECO:0000256" key="5">
    <source>
        <dbReference type="ARBA" id="ARBA00023242"/>
    </source>
</evidence>
<organism evidence="9">
    <name type="scientific">Brassica napus</name>
    <name type="common">Rape</name>
    <dbReference type="NCBI Taxonomy" id="3708"/>
    <lineage>
        <taxon>Eukaryota</taxon>
        <taxon>Viridiplantae</taxon>
        <taxon>Streptophyta</taxon>
        <taxon>Embryophyta</taxon>
        <taxon>Tracheophyta</taxon>
        <taxon>Spermatophyta</taxon>
        <taxon>Magnoliopsida</taxon>
        <taxon>eudicotyledons</taxon>
        <taxon>Gunneridae</taxon>
        <taxon>Pentapetalae</taxon>
        <taxon>rosids</taxon>
        <taxon>malvids</taxon>
        <taxon>Brassicales</taxon>
        <taxon>Brassicaceae</taxon>
        <taxon>Brassiceae</taxon>
        <taxon>Brassica</taxon>
    </lineage>
</organism>
<dbReference type="SMR" id="A0A816HXG3"/>
<dbReference type="InterPro" id="IPR009057">
    <property type="entry name" value="Homeodomain-like_sf"/>
</dbReference>
<dbReference type="NCBIfam" id="TIGR01557">
    <property type="entry name" value="myb_SHAQKYF"/>
    <property type="match status" value="1"/>
</dbReference>
<dbReference type="GO" id="GO:0003677">
    <property type="term" value="F:DNA binding"/>
    <property type="evidence" value="ECO:0007669"/>
    <property type="project" value="InterPro"/>
</dbReference>
<evidence type="ECO:0000256" key="4">
    <source>
        <dbReference type="ARBA" id="ARBA00023163"/>
    </source>
</evidence>
<dbReference type="FunFam" id="1.10.10.60:FF:000007">
    <property type="entry name" value="Two-component response regulator"/>
    <property type="match status" value="1"/>
</dbReference>
<sequence>MAFAQSFDNQSSDLRINVMVVDDDPVFLGVVSRMLEKSKYRDPSFKEISVIAVQDPIEALSTLKTQRHNIDLIVTDYYMPHMNGLQLKKQITREFGNIPVIVMSSDSNIEHESLACGAKCFLPKPIRPTDIPQIYQVALTYKRNDKSILWTEPNYRDTDVSIPQQIQLLAEQANVLKTNKRFSPISDSRPVNSSNGSYVGSGENRKRKSNGGSDDDSRPLKKPKIKWTDGLHDLFLQAIRYLGLDKAVPKKILEYMNLPYLTRENIASHLQKYRIFLRKVAEQGFSCSRMLPTKGIDSIFLQAHLRDPYYNNYAPSSSLYDTTINNRSFYSKSEQGYGQSRLLSNTAEPVRFNQMPYNYMNGSSTYEPRGIRSNLTIPTKSNLSFPIQPSQNEGRRSLFEPTVMANKTVQTSQVMGFGQHGLSAINGTSFNNNMVSSYERLTPTQPGMMSYENLTPSQPGVRSYVNSTFDQPGLMNNHGSLTHDQQGMRSYRSLTSNQLGVNINGSFSQTPNQPGMSSYGISTSNQPRMNNHRSLTTPDQHGMSSYGRLTSNQLGMSSHGSSYPNQPGLNSYGSVTYNARVNIHESLTPNQPGPSNFSYGMQMFLNNENTTYKPQAHDNATTQPNLEIPQLENLSLCDYLNNTDELLCDISNLQIDHNKQQEEAVSTNKFELPANFETELNQFFSLEENGDGNFVNINQGHSEGEPSNIVAAPETNYPVFNMNPNHEQEQGVPDFVDWSSLDPKDFANEYDFVDSLLTNDMN</sequence>
<dbReference type="SMART" id="SM00448">
    <property type="entry name" value="REC"/>
    <property type="match status" value="1"/>
</dbReference>
<gene>
    <name evidence="9" type="ORF">DARMORV10_C03P03570.1</name>
</gene>
<reference evidence="9" key="1">
    <citation type="submission" date="2021-01" db="EMBL/GenBank/DDBJ databases">
        <authorList>
            <consortium name="Genoscope - CEA"/>
            <person name="William W."/>
        </authorList>
    </citation>
    <scope>NUCLEOTIDE SEQUENCE</scope>
</reference>
<dbReference type="InterPro" id="IPR001789">
    <property type="entry name" value="Sig_transdc_resp-reg_receiver"/>
</dbReference>
<dbReference type="InterPro" id="IPR011006">
    <property type="entry name" value="CheY-like_superfamily"/>
</dbReference>
<dbReference type="InterPro" id="IPR045279">
    <property type="entry name" value="ARR-like"/>
</dbReference>
<dbReference type="Gene3D" id="1.10.10.60">
    <property type="entry name" value="Homeodomain-like"/>
    <property type="match status" value="1"/>
</dbReference>
<keyword evidence="2" id="KW-0902">Two-component regulatory system</keyword>
<dbReference type="InterPro" id="IPR006447">
    <property type="entry name" value="Myb_dom_plants"/>
</dbReference>
<keyword evidence="4" id="KW-0804">Transcription</keyword>
<keyword evidence="5" id="KW-0539">Nucleus</keyword>